<keyword evidence="1" id="KW-0732">Signal</keyword>
<evidence type="ECO:0000256" key="1">
    <source>
        <dbReference type="SAM" id="SignalP"/>
    </source>
</evidence>
<dbReference type="RefSeq" id="WP_089958628.1">
    <property type="nucleotide sequence ID" value="NZ_FNAV01000006.1"/>
</dbReference>
<gene>
    <name evidence="2" type="ORF">SAMN04488105_10694</name>
</gene>
<feature type="chain" id="PRO_5011706806" evidence="1">
    <location>
        <begin position="24"/>
        <end position="185"/>
    </location>
</feature>
<dbReference type="Proteomes" id="UP000198994">
    <property type="component" value="Unassembled WGS sequence"/>
</dbReference>
<name>A0A1G7EVH3_9RHOB</name>
<reference evidence="3" key="1">
    <citation type="submission" date="2016-10" db="EMBL/GenBank/DDBJ databases">
        <authorList>
            <person name="Varghese N."/>
            <person name="Submissions S."/>
        </authorList>
    </citation>
    <scope>NUCLEOTIDE SEQUENCE [LARGE SCALE GENOMIC DNA]</scope>
    <source>
        <strain evidence="3">DSM 10146</strain>
    </source>
</reference>
<dbReference type="EMBL" id="FNAV01000006">
    <property type="protein sequence ID" value="SDE67684.1"/>
    <property type="molecule type" value="Genomic_DNA"/>
</dbReference>
<proteinExistence type="predicted"/>
<evidence type="ECO:0000313" key="3">
    <source>
        <dbReference type="Proteomes" id="UP000198994"/>
    </source>
</evidence>
<keyword evidence="3" id="KW-1185">Reference proteome</keyword>
<sequence>MKPVLFAAILTLAAFGPSPEAQARFQAQRAAIWQCAGLEGATQPLAIAQKYRSANGVTANSYVVLASRSTPPELAGQINACMFDAVGRPPLTPMPARSYGNQVYPAATPADLGKALDPLDSAAYLRRLEGDAGVAGPIIAQPAMRSLPATVKRGAVPAGAVPFQASASCPSGVRGMYRGRLLCKG</sequence>
<dbReference type="STRING" id="282683.SAMN04488105_10694"/>
<protein>
    <submittedName>
        <fullName evidence="2">Uncharacterized protein</fullName>
    </submittedName>
</protein>
<dbReference type="AlphaFoldDB" id="A0A1G7EVH3"/>
<evidence type="ECO:0000313" key="2">
    <source>
        <dbReference type="EMBL" id="SDE67684.1"/>
    </source>
</evidence>
<feature type="signal peptide" evidence="1">
    <location>
        <begin position="1"/>
        <end position="23"/>
    </location>
</feature>
<accession>A0A1G7EVH3</accession>
<organism evidence="2 3">
    <name type="scientific">Salipiger thiooxidans</name>
    <dbReference type="NCBI Taxonomy" id="282683"/>
    <lineage>
        <taxon>Bacteria</taxon>
        <taxon>Pseudomonadati</taxon>
        <taxon>Pseudomonadota</taxon>
        <taxon>Alphaproteobacteria</taxon>
        <taxon>Rhodobacterales</taxon>
        <taxon>Roseobacteraceae</taxon>
        <taxon>Salipiger</taxon>
    </lineage>
</organism>